<reference evidence="2" key="1">
    <citation type="submission" date="2021-01" db="UniProtKB">
        <authorList>
            <consortium name="EnsemblMetazoa"/>
        </authorList>
    </citation>
    <scope>IDENTIFICATION</scope>
</reference>
<name>A0A7M7MFB0_VARDE</name>
<organism evidence="2 3">
    <name type="scientific">Varroa destructor</name>
    <name type="common">Honeybee mite</name>
    <dbReference type="NCBI Taxonomy" id="109461"/>
    <lineage>
        <taxon>Eukaryota</taxon>
        <taxon>Metazoa</taxon>
        <taxon>Ecdysozoa</taxon>
        <taxon>Arthropoda</taxon>
        <taxon>Chelicerata</taxon>
        <taxon>Arachnida</taxon>
        <taxon>Acari</taxon>
        <taxon>Parasitiformes</taxon>
        <taxon>Mesostigmata</taxon>
        <taxon>Gamasina</taxon>
        <taxon>Dermanyssoidea</taxon>
        <taxon>Varroidae</taxon>
        <taxon>Varroa</taxon>
    </lineage>
</organism>
<dbReference type="InterPro" id="IPR006571">
    <property type="entry name" value="TLDc_dom"/>
</dbReference>
<protein>
    <recommendedName>
        <fullName evidence="1">TLDc domain-containing protein</fullName>
    </recommendedName>
</protein>
<evidence type="ECO:0000313" key="2">
    <source>
        <dbReference type="EnsemblMetazoa" id="XP_022672383"/>
    </source>
</evidence>
<dbReference type="PANTHER" id="PTHR23354">
    <property type="entry name" value="NUCLEOLAR PROTEIN 7/ESTROGEN RECEPTOR COACTIVATOR-RELATED"/>
    <property type="match status" value="1"/>
</dbReference>
<dbReference type="GeneID" id="111255019"/>
<dbReference type="EnsemblMetazoa" id="XM_022816648">
    <property type="protein sequence ID" value="XP_022672383"/>
    <property type="gene ID" value="LOC111255019"/>
</dbReference>
<accession>A0A7M7MFB0</accession>
<dbReference type="AlphaFoldDB" id="A0A7M7MFB0"/>
<dbReference type="PANTHER" id="PTHR23354:SF122">
    <property type="entry name" value="GTPASE-ACTIVATING PROTEIN SKYWALKER"/>
    <property type="match status" value="1"/>
</dbReference>
<keyword evidence="3" id="KW-1185">Reference proteome</keyword>
<dbReference type="RefSeq" id="XP_022672383.1">
    <property type="nucleotide sequence ID" value="XM_022816648.1"/>
</dbReference>
<dbReference type="InParanoid" id="A0A7M7MFB0"/>
<dbReference type="SMART" id="SM00584">
    <property type="entry name" value="TLDc"/>
    <property type="match status" value="1"/>
</dbReference>
<evidence type="ECO:0000259" key="1">
    <source>
        <dbReference type="PROSITE" id="PS51886"/>
    </source>
</evidence>
<proteinExistence type="predicted"/>
<evidence type="ECO:0000313" key="3">
    <source>
        <dbReference type="Proteomes" id="UP000594260"/>
    </source>
</evidence>
<dbReference type="PROSITE" id="PS51886">
    <property type="entry name" value="TLDC"/>
    <property type="match status" value="1"/>
</dbReference>
<dbReference type="OrthoDB" id="10065050at2759"/>
<sequence>MTESKSPVRRFVRSTISVIINTFSACIPPPRRRRRPSSDDGSDHEVNIDLLQDIESSVVNPGQLRALWDHLPLSCQARNPKMVYNSQRDGTSLQTFFNKVEGHEHTLVLIRSKRDEAFGAFCSGDWEQRKSARGRSFGKGETFVFKFGQDDTNEDELRVFHWVGLGLPNRKAKGDIFLSIIRNMVAIGGNALVFGGENGTTEKSRTFNNEPLTENGEFEIAVLEVIVFPPEGYFEWSATATPISTIIEKGVANRRISYRHWGPNF</sequence>
<dbReference type="KEGG" id="vde:111255019"/>
<feature type="domain" description="TLDc" evidence="1">
    <location>
        <begin position="57"/>
        <end position="229"/>
    </location>
</feature>
<dbReference type="Pfam" id="PF07534">
    <property type="entry name" value="TLD"/>
    <property type="match status" value="1"/>
</dbReference>
<dbReference type="Proteomes" id="UP000594260">
    <property type="component" value="Unplaced"/>
</dbReference>
<dbReference type="PROSITE" id="PS51257">
    <property type="entry name" value="PROKAR_LIPOPROTEIN"/>
    <property type="match status" value="1"/>
</dbReference>